<evidence type="ECO:0000313" key="1">
    <source>
        <dbReference type="EMBL" id="KAJ6749433.1"/>
    </source>
</evidence>
<protein>
    <submittedName>
        <fullName evidence="1">Uncharacterized protein</fullName>
    </submittedName>
</protein>
<proteinExistence type="predicted"/>
<comment type="caution">
    <text evidence="1">The sequence shown here is derived from an EMBL/GenBank/DDBJ whole genome shotgun (WGS) entry which is preliminary data.</text>
</comment>
<evidence type="ECO:0000313" key="2">
    <source>
        <dbReference type="Proteomes" id="UP001151529"/>
    </source>
</evidence>
<keyword evidence="2" id="KW-1185">Reference proteome</keyword>
<reference evidence="1" key="2">
    <citation type="journal article" date="2023" name="Int. J. Mol. Sci.">
        <title>De Novo Assembly and Annotation of 11 Diverse Shrub Willow (Salix) Genomes Reveals Novel Gene Organization in Sex-Linked Regions.</title>
        <authorList>
            <person name="Hyden B."/>
            <person name="Feng K."/>
            <person name="Yates T.B."/>
            <person name="Jawdy S."/>
            <person name="Cereghino C."/>
            <person name="Smart L.B."/>
            <person name="Muchero W."/>
        </authorList>
    </citation>
    <scope>NUCLEOTIDE SEQUENCE [LARGE SCALE GENOMIC DNA]</scope>
    <source>
        <tissue evidence="1">Shoot tip</tissue>
    </source>
</reference>
<gene>
    <name evidence="1" type="ORF">OIU85_000109</name>
</gene>
<accession>A0A9Q0VJB2</accession>
<reference evidence="1" key="1">
    <citation type="submission" date="2022-11" db="EMBL/GenBank/DDBJ databases">
        <authorList>
            <person name="Hyden B.L."/>
            <person name="Feng K."/>
            <person name="Yates T."/>
            <person name="Jawdy S."/>
            <person name="Smart L.B."/>
            <person name="Muchero W."/>
        </authorList>
    </citation>
    <scope>NUCLEOTIDE SEQUENCE</scope>
    <source>
        <tissue evidence="1">Shoot tip</tissue>
    </source>
</reference>
<dbReference type="AlphaFoldDB" id="A0A9Q0VJB2"/>
<dbReference type="Proteomes" id="UP001151529">
    <property type="component" value="Chromosome 16"/>
</dbReference>
<sequence>MAISITCLSFKFLIGAHRPAGTTFPKSLPGVHTPGTSSSTTTTVMAMKRRKRVSACRFTCLGDEVGVMDSAVDATGNLLSGAPAWGPTLVRLFFLKLVSLKNNFRK</sequence>
<name>A0A9Q0VJB2_SALVM</name>
<organism evidence="1 2">
    <name type="scientific">Salix viminalis</name>
    <name type="common">Common osier</name>
    <name type="synonym">Basket willow</name>
    <dbReference type="NCBI Taxonomy" id="40686"/>
    <lineage>
        <taxon>Eukaryota</taxon>
        <taxon>Viridiplantae</taxon>
        <taxon>Streptophyta</taxon>
        <taxon>Embryophyta</taxon>
        <taxon>Tracheophyta</taxon>
        <taxon>Spermatophyta</taxon>
        <taxon>Magnoliopsida</taxon>
        <taxon>eudicotyledons</taxon>
        <taxon>Gunneridae</taxon>
        <taxon>Pentapetalae</taxon>
        <taxon>rosids</taxon>
        <taxon>fabids</taxon>
        <taxon>Malpighiales</taxon>
        <taxon>Salicaceae</taxon>
        <taxon>Saliceae</taxon>
        <taxon>Salix</taxon>
    </lineage>
</organism>
<dbReference type="EMBL" id="JAPFFL010000001">
    <property type="protein sequence ID" value="KAJ6749433.1"/>
    <property type="molecule type" value="Genomic_DNA"/>
</dbReference>